<protein>
    <submittedName>
        <fullName evidence="2">Spore wall protein 7</fullName>
    </submittedName>
</protein>
<dbReference type="RefSeq" id="XP_065329639.1">
    <property type="nucleotide sequence ID" value="XM_065473567.1"/>
</dbReference>
<keyword evidence="3" id="KW-1185">Reference proteome</keyword>
<dbReference type="GeneID" id="90541310"/>
<organism evidence="2 3">
    <name type="scientific">Vairimorpha necatrix</name>
    <dbReference type="NCBI Taxonomy" id="6039"/>
    <lineage>
        <taxon>Eukaryota</taxon>
        <taxon>Fungi</taxon>
        <taxon>Fungi incertae sedis</taxon>
        <taxon>Microsporidia</taxon>
        <taxon>Nosematidae</taxon>
        <taxon>Vairimorpha</taxon>
    </lineage>
</organism>
<dbReference type="KEGG" id="vnx:VNE69_05086"/>
<keyword evidence="1" id="KW-0732">Signal</keyword>
<dbReference type="Proteomes" id="UP001334084">
    <property type="component" value="Chromosome 5"/>
</dbReference>
<sequence length="237" mass="27109">MFIFLFLIFISSKCSNKEGSYILKVKIHLDELTIQKILLSKSILIPESDNLTSRNTVIKYLNAIFNDINEDIEDYGVQVAGDYSLLNFEDLETTLKTQSMCMKKFMLIESTIKLLTNLSYPNTDGLGLRIVALSCKVFEPMQIPFFMTPSFTCGNLGTIFVIDPFTLKVQIKLLIKNFITNSMGGFLPMKSIGFEKTLCNFVNRCTKKNEMVGKFVDNLKKVKGEREDRQNFKQIKI</sequence>
<reference evidence="2" key="1">
    <citation type="journal article" date="2024" name="BMC Genomics">
        <title>Functional annotation of a divergent genome using sequence and structure-based similarity.</title>
        <authorList>
            <person name="Svedberg D."/>
            <person name="Winiger R.R."/>
            <person name="Berg A."/>
            <person name="Sharma H."/>
            <person name="Tellgren-Roth C."/>
            <person name="Debrunner-Vossbrinck B.A."/>
            <person name="Vossbrinck C.R."/>
            <person name="Barandun J."/>
        </authorList>
    </citation>
    <scope>NUCLEOTIDE SEQUENCE</scope>
    <source>
        <strain evidence="2">Illinois isolate</strain>
    </source>
</reference>
<dbReference type="AlphaFoldDB" id="A0AAX4JBZ7"/>
<evidence type="ECO:0000313" key="3">
    <source>
        <dbReference type="Proteomes" id="UP001334084"/>
    </source>
</evidence>
<name>A0AAX4JBZ7_9MICR</name>
<feature type="chain" id="PRO_5043982613" evidence="1">
    <location>
        <begin position="20"/>
        <end position="237"/>
    </location>
</feature>
<gene>
    <name evidence="2" type="ORF">VNE69_05086</name>
</gene>
<accession>A0AAX4JBZ7</accession>
<evidence type="ECO:0000313" key="2">
    <source>
        <dbReference type="EMBL" id="WUR03494.1"/>
    </source>
</evidence>
<evidence type="ECO:0000256" key="1">
    <source>
        <dbReference type="SAM" id="SignalP"/>
    </source>
</evidence>
<proteinExistence type="predicted"/>
<dbReference type="EMBL" id="CP142730">
    <property type="protein sequence ID" value="WUR03494.1"/>
    <property type="molecule type" value="Genomic_DNA"/>
</dbReference>
<feature type="signal peptide" evidence="1">
    <location>
        <begin position="1"/>
        <end position="19"/>
    </location>
</feature>